<protein>
    <submittedName>
        <fullName evidence="2">Uncharacterized protein</fullName>
    </submittedName>
</protein>
<name>A0A8R7QG85_TRIUA</name>
<evidence type="ECO:0000313" key="3">
    <source>
        <dbReference type="Proteomes" id="UP000015106"/>
    </source>
</evidence>
<feature type="region of interest" description="Disordered" evidence="1">
    <location>
        <begin position="1"/>
        <end position="26"/>
    </location>
</feature>
<organism evidence="2 3">
    <name type="scientific">Triticum urartu</name>
    <name type="common">Red wild einkorn</name>
    <name type="synonym">Crithodium urartu</name>
    <dbReference type="NCBI Taxonomy" id="4572"/>
    <lineage>
        <taxon>Eukaryota</taxon>
        <taxon>Viridiplantae</taxon>
        <taxon>Streptophyta</taxon>
        <taxon>Embryophyta</taxon>
        <taxon>Tracheophyta</taxon>
        <taxon>Spermatophyta</taxon>
        <taxon>Magnoliopsida</taxon>
        <taxon>Liliopsida</taxon>
        <taxon>Poales</taxon>
        <taxon>Poaceae</taxon>
        <taxon>BOP clade</taxon>
        <taxon>Pooideae</taxon>
        <taxon>Triticodae</taxon>
        <taxon>Triticeae</taxon>
        <taxon>Triticinae</taxon>
        <taxon>Triticum</taxon>
    </lineage>
</organism>
<dbReference type="Gramene" id="TuG1812G0500002801.01.T01">
    <property type="protein sequence ID" value="TuG1812G0500002801.01.T01.cds348567"/>
    <property type="gene ID" value="TuG1812G0500002801.01"/>
</dbReference>
<accession>A0A8R7QG85</accession>
<reference evidence="2" key="2">
    <citation type="submission" date="2018-03" db="EMBL/GenBank/DDBJ databases">
        <title>The Triticum urartu genome reveals the dynamic nature of wheat genome evolution.</title>
        <authorList>
            <person name="Ling H."/>
            <person name="Ma B."/>
            <person name="Shi X."/>
            <person name="Liu H."/>
            <person name="Dong L."/>
            <person name="Sun H."/>
            <person name="Cao Y."/>
            <person name="Gao Q."/>
            <person name="Zheng S."/>
            <person name="Li Y."/>
            <person name="Yu Y."/>
            <person name="Du H."/>
            <person name="Qi M."/>
            <person name="Li Y."/>
            <person name="Yu H."/>
            <person name="Cui Y."/>
            <person name="Wang N."/>
            <person name="Chen C."/>
            <person name="Wu H."/>
            <person name="Zhao Y."/>
            <person name="Zhang J."/>
            <person name="Li Y."/>
            <person name="Zhou W."/>
            <person name="Zhang B."/>
            <person name="Hu W."/>
            <person name="Eijk M."/>
            <person name="Tang J."/>
            <person name="Witsenboer H."/>
            <person name="Zhao S."/>
            <person name="Li Z."/>
            <person name="Zhang A."/>
            <person name="Wang D."/>
            <person name="Liang C."/>
        </authorList>
    </citation>
    <scope>NUCLEOTIDE SEQUENCE [LARGE SCALE GENOMIC DNA]</scope>
    <source>
        <strain evidence="2">cv. G1812</strain>
    </source>
</reference>
<reference evidence="3" key="1">
    <citation type="journal article" date="2013" name="Nature">
        <title>Draft genome of the wheat A-genome progenitor Triticum urartu.</title>
        <authorList>
            <person name="Ling H.Q."/>
            <person name="Zhao S."/>
            <person name="Liu D."/>
            <person name="Wang J."/>
            <person name="Sun H."/>
            <person name="Zhang C."/>
            <person name="Fan H."/>
            <person name="Li D."/>
            <person name="Dong L."/>
            <person name="Tao Y."/>
            <person name="Gao C."/>
            <person name="Wu H."/>
            <person name="Li Y."/>
            <person name="Cui Y."/>
            <person name="Guo X."/>
            <person name="Zheng S."/>
            <person name="Wang B."/>
            <person name="Yu K."/>
            <person name="Liang Q."/>
            <person name="Yang W."/>
            <person name="Lou X."/>
            <person name="Chen J."/>
            <person name="Feng M."/>
            <person name="Jian J."/>
            <person name="Zhang X."/>
            <person name="Luo G."/>
            <person name="Jiang Y."/>
            <person name="Liu J."/>
            <person name="Wang Z."/>
            <person name="Sha Y."/>
            <person name="Zhang B."/>
            <person name="Wu H."/>
            <person name="Tang D."/>
            <person name="Shen Q."/>
            <person name="Xue P."/>
            <person name="Zou S."/>
            <person name="Wang X."/>
            <person name="Liu X."/>
            <person name="Wang F."/>
            <person name="Yang Y."/>
            <person name="An X."/>
            <person name="Dong Z."/>
            <person name="Zhang K."/>
            <person name="Zhang X."/>
            <person name="Luo M.C."/>
            <person name="Dvorak J."/>
            <person name="Tong Y."/>
            <person name="Wang J."/>
            <person name="Yang H."/>
            <person name="Li Z."/>
            <person name="Wang D."/>
            <person name="Zhang A."/>
            <person name="Wang J."/>
        </authorList>
    </citation>
    <scope>NUCLEOTIDE SEQUENCE</scope>
    <source>
        <strain evidence="3">cv. G1812</strain>
    </source>
</reference>
<dbReference type="EnsemblPlants" id="TuG1812G0500002801.01.T01">
    <property type="protein sequence ID" value="TuG1812G0500002801.01.T01.cds348567"/>
    <property type="gene ID" value="TuG1812G0500002801.01"/>
</dbReference>
<proteinExistence type="predicted"/>
<sequence length="113" mass="12129">MKDRCRQSSNLVDQQGPIHGAAPNQASSSLPFACRLLTTLKKSSVASRLLFLSLQSLPILMSLLSSLKLTPPSLSTWPAPKARALASWNSHCRAVGARPPQTSRRLAVGARPT</sequence>
<evidence type="ECO:0000313" key="2">
    <source>
        <dbReference type="EnsemblPlants" id="TuG1812G0500002801.01.T01.cds348567"/>
    </source>
</evidence>
<dbReference type="AlphaFoldDB" id="A0A8R7QG85"/>
<keyword evidence="3" id="KW-1185">Reference proteome</keyword>
<reference evidence="2" key="3">
    <citation type="submission" date="2022-06" db="UniProtKB">
        <authorList>
            <consortium name="EnsemblPlants"/>
        </authorList>
    </citation>
    <scope>IDENTIFICATION</scope>
</reference>
<evidence type="ECO:0000256" key="1">
    <source>
        <dbReference type="SAM" id="MobiDB-lite"/>
    </source>
</evidence>
<dbReference type="Proteomes" id="UP000015106">
    <property type="component" value="Chromosome 5"/>
</dbReference>